<keyword evidence="2" id="KW-1185">Reference proteome</keyword>
<sequence length="57" mass="6752">MEDNMQLDFFQLLDNVLNIECQTSMHTKSSTEMQPIIIKSRARADRRVSQERKIILQ</sequence>
<evidence type="ECO:0000313" key="1">
    <source>
        <dbReference type="EMBL" id="PRP86679.1"/>
    </source>
</evidence>
<organism evidence="1 2">
    <name type="scientific">Planoprotostelium fungivorum</name>
    <dbReference type="NCBI Taxonomy" id="1890364"/>
    <lineage>
        <taxon>Eukaryota</taxon>
        <taxon>Amoebozoa</taxon>
        <taxon>Evosea</taxon>
        <taxon>Variosea</taxon>
        <taxon>Cavosteliida</taxon>
        <taxon>Cavosteliaceae</taxon>
        <taxon>Planoprotostelium</taxon>
    </lineage>
</organism>
<gene>
    <name evidence="1" type="ORF">PROFUN_05158</name>
</gene>
<proteinExistence type="predicted"/>
<reference evidence="1 2" key="1">
    <citation type="journal article" date="2018" name="Genome Biol. Evol.">
        <title>Multiple Roots of Fruiting Body Formation in Amoebozoa.</title>
        <authorList>
            <person name="Hillmann F."/>
            <person name="Forbes G."/>
            <person name="Novohradska S."/>
            <person name="Ferling I."/>
            <person name="Riege K."/>
            <person name="Groth M."/>
            <person name="Westermann M."/>
            <person name="Marz M."/>
            <person name="Spaller T."/>
            <person name="Winckler T."/>
            <person name="Schaap P."/>
            <person name="Glockner G."/>
        </authorList>
    </citation>
    <scope>NUCLEOTIDE SEQUENCE [LARGE SCALE GENOMIC DNA]</scope>
    <source>
        <strain evidence="1 2">Jena</strain>
    </source>
</reference>
<name>A0A2P6NRT5_9EUKA</name>
<dbReference type="AlphaFoldDB" id="A0A2P6NRT5"/>
<dbReference type="Proteomes" id="UP000241769">
    <property type="component" value="Unassembled WGS sequence"/>
</dbReference>
<comment type="caution">
    <text evidence="1">The sequence shown here is derived from an EMBL/GenBank/DDBJ whole genome shotgun (WGS) entry which is preliminary data.</text>
</comment>
<evidence type="ECO:0000313" key="2">
    <source>
        <dbReference type="Proteomes" id="UP000241769"/>
    </source>
</evidence>
<accession>A0A2P6NRT5</accession>
<protein>
    <submittedName>
        <fullName evidence="1">Uncharacterized protein</fullName>
    </submittedName>
</protein>
<dbReference type="EMBL" id="MDYQ01000028">
    <property type="protein sequence ID" value="PRP86679.1"/>
    <property type="molecule type" value="Genomic_DNA"/>
</dbReference>
<dbReference type="InParanoid" id="A0A2P6NRT5"/>